<keyword evidence="1" id="KW-0472">Membrane</keyword>
<reference evidence="2 3" key="1">
    <citation type="submission" date="2018-05" db="EMBL/GenBank/DDBJ databases">
        <authorList>
            <person name="Goeker M."/>
            <person name="Huntemann M."/>
            <person name="Clum A."/>
            <person name="Pillay M."/>
            <person name="Palaniappan K."/>
            <person name="Varghese N."/>
            <person name="Mikhailova N."/>
            <person name="Stamatis D."/>
            <person name="Reddy T."/>
            <person name="Daum C."/>
            <person name="Shapiro N."/>
            <person name="Ivanova N."/>
            <person name="Kyrpides N."/>
            <person name="Woyke T."/>
        </authorList>
    </citation>
    <scope>NUCLEOTIDE SEQUENCE [LARGE SCALE GENOMIC DNA]</scope>
    <source>
        <strain evidence="2 3">DSM 26524</strain>
    </source>
</reference>
<proteinExistence type="predicted"/>
<dbReference type="InterPro" id="IPR025699">
    <property type="entry name" value="ABC2_memb-like"/>
</dbReference>
<accession>A0AB73T471</accession>
<feature type="transmembrane region" description="Helical" evidence="1">
    <location>
        <begin position="16"/>
        <end position="33"/>
    </location>
</feature>
<dbReference type="EMBL" id="QGGY01000006">
    <property type="protein sequence ID" value="PWJ75696.1"/>
    <property type="molecule type" value="Genomic_DNA"/>
</dbReference>
<evidence type="ECO:0000256" key="1">
    <source>
        <dbReference type="SAM" id="Phobius"/>
    </source>
</evidence>
<feature type="transmembrane region" description="Helical" evidence="1">
    <location>
        <begin position="180"/>
        <end position="199"/>
    </location>
</feature>
<keyword evidence="1" id="KW-1133">Transmembrane helix</keyword>
<dbReference type="Proteomes" id="UP000245412">
    <property type="component" value="Unassembled WGS sequence"/>
</dbReference>
<dbReference type="AlphaFoldDB" id="A0AB73T471"/>
<dbReference type="RefSeq" id="WP_109626618.1">
    <property type="nucleotide sequence ID" value="NZ_CABJAT010000006.1"/>
</dbReference>
<sequence length="212" mass="24053">MLIHLVKKDILISKKYAQLVILMAIGIPLFIGWRMPEFAQYTGFALAVVFSEFMFFQNLSMKENQYSKASALLCSTPYPSRGLVQSKYIVFILIFVYCVLIYWIESLFIPQVGSMNLTGVLAVFLGASVVYSIYVPLQYKLGYDKTKIFFMLVIMASPVSLAAFAKYGNLRPDFLDMIPVLLQNVLLFMAGAAVLLISMKISVHIYRHKELI</sequence>
<gene>
    <name evidence="2" type="ORF">C7383_106266</name>
</gene>
<protein>
    <submittedName>
        <fullName evidence="2">ABC-2 family transporter</fullName>
    </submittedName>
</protein>
<feature type="transmembrane region" description="Helical" evidence="1">
    <location>
        <begin position="88"/>
        <end position="109"/>
    </location>
</feature>
<feature type="transmembrane region" description="Helical" evidence="1">
    <location>
        <begin position="39"/>
        <end position="56"/>
    </location>
</feature>
<evidence type="ECO:0000313" key="3">
    <source>
        <dbReference type="Proteomes" id="UP000245412"/>
    </source>
</evidence>
<keyword evidence="1" id="KW-0812">Transmembrane</keyword>
<keyword evidence="3" id="KW-1185">Reference proteome</keyword>
<name>A0AB73T471_9FIRM</name>
<feature type="transmembrane region" description="Helical" evidence="1">
    <location>
        <begin position="149"/>
        <end position="168"/>
    </location>
</feature>
<organism evidence="2 3">
    <name type="scientific">Murimonas intestini</name>
    <dbReference type="NCBI Taxonomy" id="1337051"/>
    <lineage>
        <taxon>Bacteria</taxon>
        <taxon>Bacillati</taxon>
        <taxon>Bacillota</taxon>
        <taxon>Clostridia</taxon>
        <taxon>Lachnospirales</taxon>
        <taxon>Lachnospiraceae</taxon>
        <taxon>Murimonas</taxon>
    </lineage>
</organism>
<comment type="caution">
    <text evidence="2">The sequence shown here is derived from an EMBL/GenBank/DDBJ whole genome shotgun (WGS) entry which is preliminary data.</text>
</comment>
<evidence type="ECO:0000313" key="2">
    <source>
        <dbReference type="EMBL" id="PWJ75696.1"/>
    </source>
</evidence>
<feature type="transmembrane region" description="Helical" evidence="1">
    <location>
        <begin position="115"/>
        <end position="137"/>
    </location>
</feature>
<dbReference type="Pfam" id="PF13346">
    <property type="entry name" value="ABC2_membrane_5"/>
    <property type="match status" value="1"/>
</dbReference>